<feature type="domain" description="HipA N-terminal subdomain 1" evidence="5">
    <location>
        <begin position="12"/>
        <end position="115"/>
    </location>
</feature>
<dbReference type="Proteomes" id="UP000028640">
    <property type="component" value="Unassembled WGS sequence"/>
</dbReference>
<keyword evidence="3" id="KW-0418">Kinase</keyword>
<feature type="domain" description="HipA-like C-terminal" evidence="4">
    <location>
        <begin position="150"/>
        <end position="389"/>
    </location>
</feature>
<dbReference type="PANTHER" id="PTHR37419:SF1">
    <property type="entry name" value="SERINE_THREONINE-PROTEIN KINASE TOXIN HIPA"/>
    <property type="match status" value="1"/>
</dbReference>
<evidence type="ECO:0000313" key="7">
    <source>
        <dbReference type="Proteomes" id="UP000028640"/>
    </source>
</evidence>
<dbReference type="AlphaFoldDB" id="A0A085GPR3"/>
<dbReference type="Pfam" id="PF13657">
    <property type="entry name" value="Couple_hipA"/>
    <property type="match status" value="1"/>
</dbReference>
<evidence type="ECO:0000313" key="6">
    <source>
        <dbReference type="EMBL" id="KFC85708.1"/>
    </source>
</evidence>
<dbReference type="Gene3D" id="1.10.1070.20">
    <property type="match status" value="1"/>
</dbReference>
<evidence type="ECO:0000256" key="1">
    <source>
        <dbReference type="ARBA" id="ARBA00010164"/>
    </source>
</evidence>
<evidence type="ECO:0000259" key="5">
    <source>
        <dbReference type="Pfam" id="PF13657"/>
    </source>
</evidence>
<dbReference type="STRING" id="910964.GEAM_0184"/>
<name>A0A085GPR3_EWIA3</name>
<dbReference type="RefSeq" id="WP_034786946.1">
    <property type="nucleotide sequence ID" value="NZ_JMPJ01000017.1"/>
</dbReference>
<dbReference type="EMBL" id="JMPJ01000017">
    <property type="protein sequence ID" value="KFC85708.1"/>
    <property type="molecule type" value="Genomic_DNA"/>
</dbReference>
<keyword evidence="7" id="KW-1185">Reference proteome</keyword>
<keyword evidence="2" id="KW-0808">Transferase</keyword>
<comment type="caution">
    <text evidence="6">The sequence shown here is derived from an EMBL/GenBank/DDBJ whole genome shotgun (WGS) entry which is preliminary data.</text>
</comment>
<dbReference type="GO" id="GO:0005829">
    <property type="term" value="C:cytosol"/>
    <property type="evidence" value="ECO:0007669"/>
    <property type="project" value="TreeGrafter"/>
</dbReference>
<evidence type="ECO:0000259" key="4">
    <source>
        <dbReference type="Pfam" id="PF07804"/>
    </source>
</evidence>
<dbReference type="eggNOG" id="COG3550">
    <property type="taxonomic scope" value="Bacteria"/>
</dbReference>
<dbReference type="InterPro" id="IPR012893">
    <property type="entry name" value="HipA-like_C"/>
</dbReference>
<proteinExistence type="inferred from homology"/>
<dbReference type="GeneID" id="78380984"/>
<dbReference type="InterPro" id="IPR052028">
    <property type="entry name" value="HipA_Ser/Thr_kinase"/>
</dbReference>
<gene>
    <name evidence="6" type="ORF">GEAM_0184</name>
</gene>
<accession>A0A085GPR3</accession>
<reference evidence="6 7" key="1">
    <citation type="submission" date="2014-05" db="EMBL/GenBank/DDBJ databases">
        <title>ATOL: Assembling a taxonomically balanced genome-scale reconstruction of the evolutionary history of the Enterobacteriaceae.</title>
        <authorList>
            <person name="Plunkett G.III."/>
            <person name="Neeno-Eckwall E.C."/>
            <person name="Glasner J.D."/>
            <person name="Perna N.T."/>
        </authorList>
    </citation>
    <scope>NUCLEOTIDE SEQUENCE [LARGE SCALE GENOMIC DNA]</scope>
    <source>
        <strain evidence="6 7">ATCC 33852</strain>
    </source>
</reference>
<evidence type="ECO:0000256" key="2">
    <source>
        <dbReference type="ARBA" id="ARBA00022679"/>
    </source>
</evidence>
<dbReference type="OrthoDB" id="9805913at2"/>
<comment type="similarity">
    <text evidence="1">Belongs to the HipA Ser/Thr kinase family.</text>
</comment>
<sequence>MSKQTETVEALSLYLGEQRIGVLAHYAGSRNILTFDPAYIALPESARPIFTLTQKTHPDYLHQPLVSAISLPPVLSNLLPEGALREWMAQALKTHRDSEFPLLAYTGNNLPGALLVKAIALGEMPVWAKASRGDRLEPVQIEVSRQADKFSLAGVQLKFSALRLGGRFNISTEVGGDSWIIKTPSVVHPGLAENEFTSMTLAASVGVEIPEIKLIRLADIENLPDIRLPDEPYAFSIKRFDRGFNGRVQTEDFAQIFAVFAREKYVRFNYEHIAAVLARVGSAGMADVQQMARRLLVNILLGNGDAHLKNWSMIYPDGLNGQLSPAYDIVSTKVYIPNEQGVALNMAKEKRWEVISLQTFERWAERVGVSWLAVKVHLEDVMQKARESWPELLEQLPMLEAHKTVLREHWASLSPDFRL</sequence>
<dbReference type="InterPro" id="IPR017508">
    <property type="entry name" value="HipA_N1"/>
</dbReference>
<organism evidence="6 7">
    <name type="scientific">Ewingella americana (strain ATCC 33852 / DSM 4580 / CCUG 14506 / JCM 5911 / LMG 7869 / NCTC 12157 / CDC 1468-78)</name>
    <dbReference type="NCBI Taxonomy" id="910964"/>
    <lineage>
        <taxon>Bacteria</taxon>
        <taxon>Pseudomonadati</taxon>
        <taxon>Pseudomonadota</taxon>
        <taxon>Gammaproteobacteria</taxon>
        <taxon>Enterobacterales</taxon>
        <taxon>Yersiniaceae</taxon>
        <taxon>Ewingella</taxon>
    </lineage>
</organism>
<dbReference type="Pfam" id="PF07804">
    <property type="entry name" value="HipA_C"/>
    <property type="match status" value="1"/>
</dbReference>
<dbReference type="PANTHER" id="PTHR37419">
    <property type="entry name" value="SERINE/THREONINE-PROTEIN KINASE TOXIN HIPA"/>
    <property type="match status" value="1"/>
</dbReference>
<dbReference type="GO" id="GO:0004674">
    <property type="term" value="F:protein serine/threonine kinase activity"/>
    <property type="evidence" value="ECO:0007669"/>
    <property type="project" value="TreeGrafter"/>
</dbReference>
<dbReference type="NCBIfam" id="TIGR03071">
    <property type="entry name" value="couple_hipA"/>
    <property type="match status" value="1"/>
</dbReference>
<evidence type="ECO:0000256" key="3">
    <source>
        <dbReference type="ARBA" id="ARBA00022777"/>
    </source>
</evidence>
<protein>
    <submittedName>
        <fullName evidence="6">Putative HipA family protein</fullName>
    </submittedName>
</protein>